<comment type="caution">
    <text evidence="1">The sequence shown here is derived from an EMBL/GenBank/DDBJ whole genome shotgun (WGS) entry which is preliminary data.</text>
</comment>
<evidence type="ECO:0000313" key="1">
    <source>
        <dbReference type="EMBL" id="TFB31848.1"/>
    </source>
</evidence>
<keyword evidence="2" id="KW-1185">Reference proteome</keyword>
<accession>A0ABY2HTE3</accession>
<evidence type="ECO:0000313" key="2">
    <source>
        <dbReference type="Proteomes" id="UP000297429"/>
    </source>
</evidence>
<dbReference type="Proteomes" id="UP000297429">
    <property type="component" value="Unassembled WGS sequence"/>
</dbReference>
<sequence length="135" mass="15104">MLLLVEVKAQDVKLDSVALNINHYGLETAQSNLFVHFDKTVYTNNDQVWFSGYLLKTITNLDQYHTLYLSLINNSDSSVVIQDKFLIEKGFAFGALTLPDSLPGGSYRFVANTILKRIISQMADSCSPLSLNLLL</sequence>
<proteinExistence type="predicted"/>
<dbReference type="Gene3D" id="2.60.40.1930">
    <property type="match status" value="1"/>
</dbReference>
<protein>
    <submittedName>
        <fullName evidence="1">Uncharacterized protein</fullName>
    </submittedName>
</protein>
<reference evidence="1 2" key="1">
    <citation type="submission" date="2019-03" db="EMBL/GenBank/DDBJ databases">
        <authorList>
            <person name="He R.-H."/>
        </authorList>
    </citation>
    <scope>NUCLEOTIDE SEQUENCE [LARGE SCALE GENOMIC DNA]</scope>
    <source>
        <strain evidence="1 2">DSM 19624</strain>
    </source>
</reference>
<name>A0ABY2HTE3_9SPHI</name>
<organism evidence="1 2">
    <name type="scientific">Pedobacter alluvionis</name>
    <dbReference type="NCBI Taxonomy" id="475253"/>
    <lineage>
        <taxon>Bacteria</taxon>
        <taxon>Pseudomonadati</taxon>
        <taxon>Bacteroidota</taxon>
        <taxon>Sphingobacteriia</taxon>
        <taxon>Sphingobacteriales</taxon>
        <taxon>Sphingobacteriaceae</taxon>
        <taxon>Pedobacter</taxon>
    </lineage>
</organism>
<gene>
    <name evidence="1" type="ORF">E3V97_14820</name>
</gene>
<dbReference type="EMBL" id="SOPX01000002">
    <property type="protein sequence ID" value="TFB31848.1"/>
    <property type="molecule type" value="Genomic_DNA"/>
</dbReference>
<dbReference type="RefSeq" id="WP_134380592.1">
    <property type="nucleotide sequence ID" value="NZ_RCCK01000010.1"/>
</dbReference>